<dbReference type="AlphaFoldDB" id="A0AAV9PBV8"/>
<proteinExistence type="predicted"/>
<keyword evidence="3" id="KW-1185">Reference proteome</keyword>
<evidence type="ECO:0000313" key="3">
    <source>
        <dbReference type="Proteomes" id="UP001337655"/>
    </source>
</evidence>
<protein>
    <submittedName>
        <fullName evidence="2">Uncharacterized protein</fullName>
    </submittedName>
</protein>
<dbReference type="Proteomes" id="UP001337655">
    <property type="component" value="Unassembled WGS sequence"/>
</dbReference>
<dbReference type="GeneID" id="89926465"/>
<evidence type="ECO:0000313" key="2">
    <source>
        <dbReference type="EMBL" id="KAK5170533.1"/>
    </source>
</evidence>
<accession>A0AAV9PBV8</accession>
<sequence>MAPITLRPPTFSKAQPPADYEDPTISWMSEEWHVTHSTLPMWKSKRNVRIKYTPLEPSSEAISKENTDRLDDLVTYQSLNKEKLNTVNGIDKCSSTGDKRGEWDWRGKGWLKIAGSHWEVLGWGEEDGNKWMVTEFAKTLFTPAGIDVYSKDRSGLKAETLEAIKKALTEVDDPDVKKLSGEIFEITIDDARKD</sequence>
<name>A0AAV9PBV8_9PEZI</name>
<feature type="region of interest" description="Disordered" evidence="1">
    <location>
        <begin position="1"/>
        <end position="22"/>
    </location>
</feature>
<evidence type="ECO:0000256" key="1">
    <source>
        <dbReference type="SAM" id="MobiDB-lite"/>
    </source>
</evidence>
<organism evidence="2 3">
    <name type="scientific">Saxophila tyrrhenica</name>
    <dbReference type="NCBI Taxonomy" id="1690608"/>
    <lineage>
        <taxon>Eukaryota</taxon>
        <taxon>Fungi</taxon>
        <taxon>Dikarya</taxon>
        <taxon>Ascomycota</taxon>
        <taxon>Pezizomycotina</taxon>
        <taxon>Dothideomycetes</taxon>
        <taxon>Dothideomycetidae</taxon>
        <taxon>Mycosphaerellales</taxon>
        <taxon>Extremaceae</taxon>
        <taxon>Saxophila</taxon>
    </lineage>
</organism>
<dbReference type="RefSeq" id="XP_064659731.1">
    <property type="nucleotide sequence ID" value="XM_064802370.1"/>
</dbReference>
<gene>
    <name evidence="2" type="ORF">LTR77_005121</name>
</gene>
<reference evidence="2 3" key="1">
    <citation type="submission" date="2023-08" db="EMBL/GenBank/DDBJ databases">
        <title>Black Yeasts Isolated from many extreme environments.</title>
        <authorList>
            <person name="Coleine C."/>
            <person name="Stajich J.E."/>
            <person name="Selbmann L."/>
        </authorList>
    </citation>
    <scope>NUCLEOTIDE SEQUENCE [LARGE SCALE GENOMIC DNA]</scope>
    <source>
        <strain evidence="2 3">CCFEE 5935</strain>
    </source>
</reference>
<comment type="caution">
    <text evidence="2">The sequence shown here is derived from an EMBL/GenBank/DDBJ whole genome shotgun (WGS) entry which is preliminary data.</text>
</comment>
<dbReference type="EMBL" id="JAVRRT010000007">
    <property type="protein sequence ID" value="KAK5170533.1"/>
    <property type="molecule type" value="Genomic_DNA"/>
</dbReference>